<feature type="compositionally biased region" description="Low complexity" evidence="1">
    <location>
        <begin position="1"/>
        <end position="39"/>
    </location>
</feature>
<dbReference type="Proteomes" id="UP000265520">
    <property type="component" value="Unassembled WGS sequence"/>
</dbReference>
<keyword evidence="3" id="KW-1185">Reference proteome</keyword>
<evidence type="ECO:0000256" key="1">
    <source>
        <dbReference type="SAM" id="MobiDB-lite"/>
    </source>
</evidence>
<sequence>MSTESSSSKSNTITRSTRSNTRAVSNTLLTLVNPITTIPTPTPPKGRTKTTASRKRTLIVKSSAK</sequence>
<dbReference type="EMBL" id="LXQA010745248">
    <property type="protein sequence ID" value="MCI68903.1"/>
    <property type="molecule type" value="Genomic_DNA"/>
</dbReference>
<protein>
    <submittedName>
        <fullName evidence="2">Uncharacterized protein</fullName>
    </submittedName>
</protein>
<organism evidence="2 3">
    <name type="scientific">Trifolium medium</name>
    <dbReference type="NCBI Taxonomy" id="97028"/>
    <lineage>
        <taxon>Eukaryota</taxon>
        <taxon>Viridiplantae</taxon>
        <taxon>Streptophyta</taxon>
        <taxon>Embryophyta</taxon>
        <taxon>Tracheophyta</taxon>
        <taxon>Spermatophyta</taxon>
        <taxon>Magnoliopsida</taxon>
        <taxon>eudicotyledons</taxon>
        <taxon>Gunneridae</taxon>
        <taxon>Pentapetalae</taxon>
        <taxon>rosids</taxon>
        <taxon>fabids</taxon>
        <taxon>Fabales</taxon>
        <taxon>Fabaceae</taxon>
        <taxon>Papilionoideae</taxon>
        <taxon>50 kb inversion clade</taxon>
        <taxon>NPAAA clade</taxon>
        <taxon>Hologalegina</taxon>
        <taxon>IRL clade</taxon>
        <taxon>Trifolieae</taxon>
        <taxon>Trifolium</taxon>
    </lineage>
</organism>
<accession>A0A392U5V7</accession>
<feature type="region of interest" description="Disordered" evidence="1">
    <location>
        <begin position="1"/>
        <end position="65"/>
    </location>
</feature>
<feature type="non-terminal residue" evidence="2">
    <location>
        <position position="65"/>
    </location>
</feature>
<name>A0A392U5V7_9FABA</name>
<comment type="caution">
    <text evidence="2">The sequence shown here is derived from an EMBL/GenBank/DDBJ whole genome shotgun (WGS) entry which is preliminary data.</text>
</comment>
<proteinExistence type="predicted"/>
<evidence type="ECO:0000313" key="3">
    <source>
        <dbReference type="Proteomes" id="UP000265520"/>
    </source>
</evidence>
<dbReference type="AlphaFoldDB" id="A0A392U5V7"/>
<reference evidence="2 3" key="1">
    <citation type="journal article" date="2018" name="Front. Plant Sci.">
        <title>Red Clover (Trifolium pratense) and Zigzag Clover (T. medium) - A Picture of Genomic Similarities and Differences.</title>
        <authorList>
            <person name="Dluhosova J."/>
            <person name="Istvanek J."/>
            <person name="Nedelnik J."/>
            <person name="Repkova J."/>
        </authorList>
    </citation>
    <scope>NUCLEOTIDE SEQUENCE [LARGE SCALE GENOMIC DNA]</scope>
    <source>
        <strain evidence="3">cv. 10/8</strain>
        <tissue evidence="2">Leaf</tissue>
    </source>
</reference>
<feature type="compositionally biased region" description="Basic residues" evidence="1">
    <location>
        <begin position="46"/>
        <end position="65"/>
    </location>
</feature>
<evidence type="ECO:0000313" key="2">
    <source>
        <dbReference type="EMBL" id="MCI68903.1"/>
    </source>
</evidence>